<dbReference type="AlphaFoldDB" id="A0A2I2KMB5"/>
<dbReference type="GO" id="GO:0003677">
    <property type="term" value="F:DNA binding"/>
    <property type="evidence" value="ECO:0007669"/>
    <property type="project" value="InterPro"/>
</dbReference>
<evidence type="ECO:0000259" key="4">
    <source>
        <dbReference type="Pfam" id="PF13808"/>
    </source>
</evidence>
<dbReference type="InterPro" id="IPR047647">
    <property type="entry name" value="ISAs1_transpos"/>
</dbReference>
<feature type="region of interest" description="Disordered" evidence="1">
    <location>
        <begin position="296"/>
        <end position="321"/>
    </location>
</feature>
<keyword evidence="2" id="KW-0472">Membrane</keyword>
<protein>
    <submittedName>
        <fullName evidence="5">Transposase</fullName>
    </submittedName>
</protein>
<evidence type="ECO:0000313" key="6">
    <source>
        <dbReference type="Proteomes" id="UP000234331"/>
    </source>
</evidence>
<dbReference type="Proteomes" id="UP000234331">
    <property type="component" value="Unassembled WGS sequence"/>
</dbReference>
<evidence type="ECO:0000313" key="5">
    <source>
        <dbReference type="EMBL" id="SNQ46796.1"/>
    </source>
</evidence>
<dbReference type="NCBIfam" id="NF033564">
    <property type="entry name" value="transpos_ISAs1"/>
    <property type="match status" value="1"/>
</dbReference>
<proteinExistence type="predicted"/>
<reference evidence="5 6" key="1">
    <citation type="submission" date="2017-06" db="EMBL/GenBank/DDBJ databases">
        <authorList>
            <person name="Kim H.J."/>
            <person name="Triplett B.A."/>
        </authorList>
    </citation>
    <scope>NUCLEOTIDE SEQUENCE [LARGE SCALE GENOMIC DNA]</scope>
    <source>
        <strain evidence="5">FRACA_ARgP5</strain>
    </source>
</reference>
<evidence type="ECO:0000256" key="2">
    <source>
        <dbReference type="SAM" id="Phobius"/>
    </source>
</evidence>
<feature type="compositionally biased region" description="Basic and acidic residues" evidence="1">
    <location>
        <begin position="302"/>
        <end position="311"/>
    </location>
</feature>
<dbReference type="PANTHER" id="PTHR30298">
    <property type="entry name" value="H REPEAT-ASSOCIATED PREDICTED TRANSPOSASE"/>
    <property type="match status" value="1"/>
</dbReference>
<feature type="transmembrane region" description="Helical" evidence="2">
    <location>
        <begin position="53"/>
        <end position="74"/>
    </location>
</feature>
<dbReference type="RefSeq" id="WP_165818269.1">
    <property type="nucleotide sequence ID" value="NZ_FZMO01000064.1"/>
</dbReference>
<dbReference type="InterPro" id="IPR002559">
    <property type="entry name" value="Transposase_11"/>
</dbReference>
<accession>A0A2I2KMB5</accession>
<keyword evidence="2" id="KW-1133">Transmembrane helix</keyword>
<dbReference type="InterPro" id="IPR032806">
    <property type="entry name" value="YbfD_N"/>
</dbReference>
<evidence type="ECO:0000256" key="1">
    <source>
        <dbReference type="SAM" id="MobiDB-lite"/>
    </source>
</evidence>
<sequence>MSSSPITAVIDELAGQIPDRASSTGSVTDSEWTGLCEALAQVPDPRRRRGVRYPFAVILTIVVCAMVSGARSFAAIGEWVADLPADTRAGLGLTGRIPGPVTIWRVLVCVDRAALEAAIGAWIRARLDAVDTAAPRPTRRRRVRRVLAVDGKAMRATRHGTHPVHLLGVLDHARGVVLAQVDVDEKTNEIPLFSTALDQIPDLTDVLITVDAMHAQTAHADYPHARGAHLLVTVKRNQPTVHTRLKTLPWKDVPVGHTTTGRGHGRIETRTLKAVTVPAGLGFPHAAQAIQITRTSRPISNHPRDQHKHDFAMTLPRGDTT</sequence>
<dbReference type="Pfam" id="PF01609">
    <property type="entry name" value="DDE_Tnp_1"/>
    <property type="match status" value="1"/>
</dbReference>
<feature type="domain" description="Transposase IS4-like" evidence="3">
    <location>
        <begin position="143"/>
        <end position="274"/>
    </location>
</feature>
<dbReference type="EMBL" id="FZMO01000064">
    <property type="protein sequence ID" value="SNQ46796.1"/>
    <property type="molecule type" value="Genomic_DNA"/>
</dbReference>
<dbReference type="GO" id="GO:0006313">
    <property type="term" value="P:DNA transposition"/>
    <property type="evidence" value="ECO:0007669"/>
    <property type="project" value="InterPro"/>
</dbReference>
<keyword evidence="2" id="KW-0812">Transmembrane</keyword>
<organism evidence="5 6">
    <name type="scientific">Frankia canadensis</name>
    <dbReference type="NCBI Taxonomy" id="1836972"/>
    <lineage>
        <taxon>Bacteria</taxon>
        <taxon>Bacillati</taxon>
        <taxon>Actinomycetota</taxon>
        <taxon>Actinomycetes</taxon>
        <taxon>Frankiales</taxon>
        <taxon>Frankiaceae</taxon>
        <taxon>Frankia</taxon>
    </lineage>
</organism>
<dbReference type="PANTHER" id="PTHR30298:SF0">
    <property type="entry name" value="PROTEIN YBFL-RELATED"/>
    <property type="match status" value="1"/>
</dbReference>
<evidence type="ECO:0000259" key="3">
    <source>
        <dbReference type="Pfam" id="PF01609"/>
    </source>
</evidence>
<dbReference type="GO" id="GO:0004803">
    <property type="term" value="F:transposase activity"/>
    <property type="evidence" value="ECO:0007669"/>
    <property type="project" value="InterPro"/>
</dbReference>
<feature type="domain" description="H repeat-associated protein N-terminal" evidence="4">
    <location>
        <begin position="37"/>
        <end position="123"/>
    </location>
</feature>
<dbReference type="Pfam" id="PF13808">
    <property type="entry name" value="DDE_Tnp_1_assoc"/>
    <property type="match status" value="1"/>
</dbReference>
<name>A0A2I2KMB5_9ACTN</name>
<gene>
    <name evidence="5" type="ORF">FRACA_1560006</name>
</gene>
<keyword evidence="6" id="KW-1185">Reference proteome</keyword>
<dbReference type="InterPro" id="IPR051698">
    <property type="entry name" value="Transposase_11-like"/>
</dbReference>